<dbReference type="EMBL" id="CAJJDN010000046">
    <property type="protein sequence ID" value="CAD8084375.1"/>
    <property type="molecule type" value="Genomic_DNA"/>
</dbReference>
<comment type="caution">
    <text evidence="1">The sequence shown here is derived from an EMBL/GenBank/DDBJ whole genome shotgun (WGS) entry which is preliminary data.</text>
</comment>
<evidence type="ECO:0000313" key="1">
    <source>
        <dbReference type="EMBL" id="CAD8084375.1"/>
    </source>
</evidence>
<evidence type="ECO:0000313" key="2">
    <source>
        <dbReference type="Proteomes" id="UP000692954"/>
    </source>
</evidence>
<sequence length="710" mass="82375">MSIRVYQAPQSQSINSFLITLLDGTGSMCMEYEQVVKAYTEVFSYLGNEKLEYQFQLQLQPILPYAGVNGRGGNITNTFKELFQILLSNKYPKNITILFVSDGKEPFEIKVLLPFIKKMKDQFMIQFISLAIGDRFPNQISNILRNKIHNHDPNFQSLFKVKRNPKNSKNKIYQEFLLCFQQIKPLIQVQDGIVQINKPVLQTLVSPPSNLVISGSYFCAKTDSQQNEGIWGGNIQLEPKSTDKEVNQFIIGSISQAINDQIANNKSDNTAFQIISKEVPHLLQQIAQIQSSPEEQKKNHEVLVLLEELQSSNLQLKQMSENQLTQLQKGLFDHQVSLNQIINVNSVNIQKNTVTPEILNERLEEKYQQLINPECFQEPIYVNNQKVTLLQNTELIIIETLNNHIAYIEQNINNDHTQLLQDFISSTQESLIKVFSASDFKVEFDEQIVSFKQMNSLFQLIDQTIKKIINIQNFLVLVKKYQQKTQVIAQTDTSTTLFSSNDDYKYLPNELQILLKEGIECEDAEKSFVLIVDTNDSMINESQIAIESFQIQFQNIPENKKIILTWKNSKFQQYSLKQELQLQQQQQEQLLYDSLLEQFKALDKQYDLSIKRNRICMITDGLTDYQSIHKSFKVLKFHYSFQIIYLTIGSQLNTKIGNELKSKYQDRNLKGCPLLFNIPRSIVQSTQNSFKRILDTFNKRFEDIYKEFIK</sequence>
<gene>
    <name evidence="1" type="ORF">PSON_ATCC_30995.1.T0460239</name>
</gene>
<reference evidence="1" key="1">
    <citation type="submission" date="2021-01" db="EMBL/GenBank/DDBJ databases">
        <authorList>
            <consortium name="Genoscope - CEA"/>
            <person name="William W."/>
        </authorList>
    </citation>
    <scope>NUCLEOTIDE SEQUENCE</scope>
</reference>
<dbReference type="Proteomes" id="UP000692954">
    <property type="component" value="Unassembled WGS sequence"/>
</dbReference>
<name>A0A8S1N5R6_9CILI</name>
<keyword evidence="2" id="KW-1185">Reference proteome</keyword>
<accession>A0A8S1N5R6</accession>
<dbReference type="AlphaFoldDB" id="A0A8S1N5R6"/>
<organism evidence="1 2">
    <name type="scientific">Paramecium sonneborni</name>
    <dbReference type="NCBI Taxonomy" id="65129"/>
    <lineage>
        <taxon>Eukaryota</taxon>
        <taxon>Sar</taxon>
        <taxon>Alveolata</taxon>
        <taxon>Ciliophora</taxon>
        <taxon>Intramacronucleata</taxon>
        <taxon>Oligohymenophorea</taxon>
        <taxon>Peniculida</taxon>
        <taxon>Parameciidae</taxon>
        <taxon>Paramecium</taxon>
    </lineage>
</organism>
<proteinExistence type="predicted"/>
<protein>
    <submittedName>
        <fullName evidence="1">Uncharacterized protein</fullName>
    </submittedName>
</protein>
<dbReference type="OrthoDB" id="304824at2759"/>